<comment type="caution">
    <text evidence="1">The sequence shown here is derived from an EMBL/GenBank/DDBJ whole genome shotgun (WGS) entry which is preliminary data.</text>
</comment>
<protein>
    <submittedName>
        <fullName evidence="1">Uncharacterized protein</fullName>
    </submittedName>
</protein>
<evidence type="ECO:0000313" key="1">
    <source>
        <dbReference type="EMBL" id="TFY78457.1"/>
    </source>
</evidence>
<dbReference type="Proteomes" id="UP000298061">
    <property type="component" value="Unassembled WGS sequence"/>
</dbReference>
<name>A0A4Y9ZWL3_9AGAM</name>
<reference evidence="1 2" key="1">
    <citation type="submission" date="2019-02" db="EMBL/GenBank/DDBJ databases">
        <title>Genome sequencing of the rare red list fungi Hericium alpestre (H. flagellum).</title>
        <authorList>
            <person name="Buettner E."/>
            <person name="Kellner H."/>
        </authorList>
    </citation>
    <scope>NUCLEOTIDE SEQUENCE [LARGE SCALE GENOMIC DNA]</scope>
    <source>
        <strain evidence="1 2">DSM 108284</strain>
    </source>
</reference>
<proteinExistence type="predicted"/>
<keyword evidence="2" id="KW-1185">Reference proteome</keyword>
<organism evidence="1 2">
    <name type="scientific">Hericium alpestre</name>
    <dbReference type="NCBI Taxonomy" id="135208"/>
    <lineage>
        <taxon>Eukaryota</taxon>
        <taxon>Fungi</taxon>
        <taxon>Dikarya</taxon>
        <taxon>Basidiomycota</taxon>
        <taxon>Agaricomycotina</taxon>
        <taxon>Agaricomycetes</taxon>
        <taxon>Russulales</taxon>
        <taxon>Hericiaceae</taxon>
        <taxon>Hericium</taxon>
    </lineage>
</organism>
<sequence length="130" mass="14442">MAVPDVQELAPDLLPLEITELVKRTQTSLLEVGMHSVLVLTHCEDISQVYYSQNTRTFDLEDYLFDASRGVTRLLARQTVDAVVGVDSDDEDDVNLAPEEYLDIEEPSEKDDLISMMTGSFFSLAGIASL</sequence>
<gene>
    <name evidence="1" type="ORF">EWM64_g5557</name>
</gene>
<dbReference type="AlphaFoldDB" id="A0A4Y9ZWL3"/>
<evidence type="ECO:0000313" key="2">
    <source>
        <dbReference type="Proteomes" id="UP000298061"/>
    </source>
</evidence>
<dbReference type="EMBL" id="SFCI01000677">
    <property type="protein sequence ID" value="TFY78457.1"/>
    <property type="molecule type" value="Genomic_DNA"/>
</dbReference>
<accession>A0A4Y9ZWL3</accession>